<reference evidence="1" key="1">
    <citation type="submission" date="2023-03" db="EMBL/GenBank/DDBJ databases">
        <title>Massive genome expansion in bonnet fungi (Mycena s.s.) driven by repeated elements and novel gene families across ecological guilds.</title>
        <authorList>
            <consortium name="Lawrence Berkeley National Laboratory"/>
            <person name="Harder C.B."/>
            <person name="Miyauchi S."/>
            <person name="Viragh M."/>
            <person name="Kuo A."/>
            <person name="Thoen E."/>
            <person name="Andreopoulos B."/>
            <person name="Lu D."/>
            <person name="Skrede I."/>
            <person name="Drula E."/>
            <person name="Henrissat B."/>
            <person name="Morin E."/>
            <person name="Kohler A."/>
            <person name="Barry K."/>
            <person name="LaButti K."/>
            <person name="Morin E."/>
            <person name="Salamov A."/>
            <person name="Lipzen A."/>
            <person name="Mereny Z."/>
            <person name="Hegedus B."/>
            <person name="Baldrian P."/>
            <person name="Stursova M."/>
            <person name="Weitz H."/>
            <person name="Taylor A."/>
            <person name="Grigoriev I.V."/>
            <person name="Nagy L.G."/>
            <person name="Martin F."/>
            <person name="Kauserud H."/>
        </authorList>
    </citation>
    <scope>NUCLEOTIDE SEQUENCE</scope>
    <source>
        <strain evidence="1">9284</strain>
    </source>
</reference>
<name>A0AAD7B2J8_9AGAR</name>
<dbReference type="AlphaFoldDB" id="A0AAD7B2J8"/>
<gene>
    <name evidence="1" type="ORF">FB45DRAFT_947919</name>
</gene>
<accession>A0AAD7B2J8</accession>
<proteinExistence type="predicted"/>
<sequence>MIKQSDSILRTAFFSRFFPPMAPELASRSTPTAIACPVLTLPVEITIEIFTRCIPEDRSSEPRGQARSPMDEPPILLTRVCRIWRDIALATPSLWSRIHLEVPATRSGYLDPWWVNLLDTWLTRAQNRPLSVLVSNLNHHDPDGCLAAVLASHSRRWQEATLELPFHQFHDLDSIGYLGSLQTLSLQAYNTPRDVPQQITAFHESPLLSRVSLGSGIRYFHLSLPWGQLSSLEFALAKVRECVECLHHTPRLASAVFQIEEDVLDAATAFLSAVPPLMQLRSISISGFGATNLLSYINAPALDAFDFSSSLTAQELSAIRIFFERSGCELRRLKLHYISDLLTMNVVTLLTALPFLESLDLGATEARTFVVVLVRLLENHFGTQLQRLAITHHRGGVVGGACEVGGG</sequence>
<evidence type="ECO:0008006" key="3">
    <source>
        <dbReference type="Google" id="ProtNLM"/>
    </source>
</evidence>
<organism evidence="1 2">
    <name type="scientific">Roridomyces roridus</name>
    <dbReference type="NCBI Taxonomy" id="1738132"/>
    <lineage>
        <taxon>Eukaryota</taxon>
        <taxon>Fungi</taxon>
        <taxon>Dikarya</taxon>
        <taxon>Basidiomycota</taxon>
        <taxon>Agaricomycotina</taxon>
        <taxon>Agaricomycetes</taxon>
        <taxon>Agaricomycetidae</taxon>
        <taxon>Agaricales</taxon>
        <taxon>Marasmiineae</taxon>
        <taxon>Mycenaceae</taxon>
        <taxon>Roridomyces</taxon>
    </lineage>
</organism>
<dbReference type="Gene3D" id="1.20.1280.50">
    <property type="match status" value="1"/>
</dbReference>
<dbReference type="EMBL" id="JARKIF010000049">
    <property type="protein sequence ID" value="KAJ7607563.1"/>
    <property type="molecule type" value="Genomic_DNA"/>
</dbReference>
<keyword evidence="2" id="KW-1185">Reference proteome</keyword>
<dbReference type="Proteomes" id="UP001221142">
    <property type="component" value="Unassembled WGS sequence"/>
</dbReference>
<evidence type="ECO:0000313" key="2">
    <source>
        <dbReference type="Proteomes" id="UP001221142"/>
    </source>
</evidence>
<comment type="caution">
    <text evidence="1">The sequence shown here is derived from an EMBL/GenBank/DDBJ whole genome shotgun (WGS) entry which is preliminary data.</text>
</comment>
<evidence type="ECO:0000313" key="1">
    <source>
        <dbReference type="EMBL" id="KAJ7607563.1"/>
    </source>
</evidence>
<protein>
    <recommendedName>
        <fullName evidence="3">F-box domain-containing protein</fullName>
    </recommendedName>
</protein>